<feature type="compositionally biased region" description="Basic and acidic residues" evidence="1">
    <location>
        <begin position="1"/>
        <end position="10"/>
    </location>
</feature>
<accession>M5U8X2</accession>
<evidence type="ECO:0000313" key="3">
    <source>
        <dbReference type="Proteomes" id="UP000011885"/>
    </source>
</evidence>
<protein>
    <submittedName>
        <fullName evidence="2">Uncharacterized protein</fullName>
    </submittedName>
</protein>
<dbReference type="EMBL" id="ANOH01000285">
    <property type="protein sequence ID" value="EMI54306.1"/>
    <property type="molecule type" value="Genomic_DNA"/>
</dbReference>
<dbReference type="PATRIC" id="fig|1263870.3.peg.4543"/>
<feature type="region of interest" description="Disordered" evidence="1">
    <location>
        <begin position="406"/>
        <end position="433"/>
    </location>
</feature>
<gene>
    <name evidence="2" type="ORF">RSSM_04297</name>
</gene>
<dbReference type="InterPro" id="IPR019734">
    <property type="entry name" value="TPR_rpt"/>
</dbReference>
<name>M5U8X2_9BACT</name>
<proteinExistence type="predicted"/>
<sequence>MCRRLDKDDGTSMPDPNTCPTPNETLSRGFACFGCGRSLTVLLTGLISLTAIGNAAAQEEETLWQSTQKTADSVTRFLTGREQTDAARARELYQEADTIFRNAAHDIRTVARDGETEGDEKSQFAKAAKLFGRAADAEPGSALSQDAMFMQAESLFFADKLMAASDVYAKLQKDYPRNRHNDRVAARLFEISQYWIDTEKAKPNSWWSLNLFDPTRPRLDVDGHAVRVLDQIRYDDPTGRLADDATMAAAAEYIRQGKYEMADEFLTDLRETFPDSEHFFVAHLLGIRAKLEIYAGPQYSGLMLEEAEKLVNQTRQRFPDKMRDQETADMIARASAEVAYRRSEHLYARAQYREKKGENRAASEYYQKILDEYPSTPIADKARARLEKTSGLPPVPKQRLSWLKAVFPDSDRSPPLVTKFESPSGEDRETMLR</sequence>
<keyword evidence="3" id="KW-1185">Reference proteome</keyword>
<dbReference type="Proteomes" id="UP000011885">
    <property type="component" value="Unassembled WGS sequence"/>
</dbReference>
<reference evidence="2 3" key="1">
    <citation type="journal article" date="2013" name="Mar. Genomics">
        <title>Expression of sulfatases in Rhodopirellula baltica and the diversity of sulfatases in the genus Rhodopirellula.</title>
        <authorList>
            <person name="Wegner C.E."/>
            <person name="Richter-Heitmann T."/>
            <person name="Klindworth A."/>
            <person name="Klockow C."/>
            <person name="Richter M."/>
            <person name="Achstetter T."/>
            <person name="Glockner F.O."/>
            <person name="Harder J."/>
        </authorList>
    </citation>
    <scope>NUCLEOTIDE SEQUENCE [LARGE SCALE GENOMIC DNA]</scope>
    <source>
        <strain evidence="2 3">SM41</strain>
    </source>
</reference>
<evidence type="ECO:0000256" key="1">
    <source>
        <dbReference type="SAM" id="MobiDB-lite"/>
    </source>
</evidence>
<feature type="compositionally biased region" description="Polar residues" evidence="1">
    <location>
        <begin position="14"/>
        <end position="23"/>
    </location>
</feature>
<dbReference type="InterPro" id="IPR011990">
    <property type="entry name" value="TPR-like_helical_dom_sf"/>
</dbReference>
<dbReference type="AlphaFoldDB" id="M5U8X2"/>
<feature type="region of interest" description="Disordered" evidence="1">
    <location>
        <begin position="1"/>
        <end position="23"/>
    </location>
</feature>
<dbReference type="SUPFAM" id="SSF48452">
    <property type="entry name" value="TPR-like"/>
    <property type="match status" value="1"/>
</dbReference>
<dbReference type="Pfam" id="PF13174">
    <property type="entry name" value="TPR_6"/>
    <property type="match status" value="2"/>
</dbReference>
<comment type="caution">
    <text evidence="2">The sequence shown here is derived from an EMBL/GenBank/DDBJ whole genome shotgun (WGS) entry which is preliminary data.</text>
</comment>
<organism evidence="2 3">
    <name type="scientific">Rhodopirellula sallentina SM41</name>
    <dbReference type="NCBI Taxonomy" id="1263870"/>
    <lineage>
        <taxon>Bacteria</taxon>
        <taxon>Pseudomonadati</taxon>
        <taxon>Planctomycetota</taxon>
        <taxon>Planctomycetia</taxon>
        <taxon>Pirellulales</taxon>
        <taxon>Pirellulaceae</taxon>
        <taxon>Rhodopirellula</taxon>
    </lineage>
</organism>
<dbReference type="Gene3D" id="1.25.40.10">
    <property type="entry name" value="Tetratricopeptide repeat domain"/>
    <property type="match status" value="2"/>
</dbReference>
<evidence type="ECO:0000313" key="2">
    <source>
        <dbReference type="EMBL" id="EMI54306.1"/>
    </source>
</evidence>